<proteinExistence type="predicted"/>
<comment type="caution">
    <text evidence="2">The sequence shown here is derived from an EMBL/GenBank/DDBJ whole genome shotgun (WGS) entry which is preliminary data.</text>
</comment>
<reference evidence="2 3" key="1">
    <citation type="journal article" date="2022" name="bioRxiv">
        <title>Genomics of Preaxostyla Flagellates Illuminates Evolutionary Transitions and the Path Towards Mitochondrial Loss.</title>
        <authorList>
            <person name="Novak L.V.F."/>
            <person name="Treitli S.C."/>
            <person name="Pyrih J."/>
            <person name="Halakuc P."/>
            <person name="Pipaliya S.V."/>
            <person name="Vacek V."/>
            <person name="Brzon O."/>
            <person name="Soukal P."/>
            <person name="Eme L."/>
            <person name="Dacks J.B."/>
            <person name="Karnkowska A."/>
            <person name="Elias M."/>
            <person name="Hampl V."/>
        </authorList>
    </citation>
    <scope>NUCLEOTIDE SEQUENCE [LARGE SCALE GENOMIC DNA]</scope>
    <source>
        <strain evidence="2">NAU3</strain>
        <tissue evidence="2">Gut</tissue>
    </source>
</reference>
<name>A0ABQ9X6E2_9EUKA</name>
<feature type="coiled-coil region" evidence="1">
    <location>
        <begin position="217"/>
        <end position="314"/>
    </location>
</feature>
<keyword evidence="3" id="KW-1185">Reference proteome</keyword>
<accession>A0ABQ9X6E2</accession>
<keyword evidence="1" id="KW-0175">Coiled coil</keyword>
<gene>
    <name evidence="2" type="ORF">BLNAU_19191</name>
</gene>
<dbReference type="EMBL" id="JARBJD010000244">
    <property type="protein sequence ID" value="KAK2945895.1"/>
    <property type="molecule type" value="Genomic_DNA"/>
</dbReference>
<evidence type="ECO:0000256" key="1">
    <source>
        <dbReference type="SAM" id="Coils"/>
    </source>
</evidence>
<evidence type="ECO:0000313" key="3">
    <source>
        <dbReference type="Proteomes" id="UP001281761"/>
    </source>
</evidence>
<protein>
    <submittedName>
        <fullName evidence="2">Uncharacterized protein</fullName>
    </submittedName>
</protein>
<evidence type="ECO:0000313" key="2">
    <source>
        <dbReference type="EMBL" id="KAK2945895.1"/>
    </source>
</evidence>
<dbReference type="Proteomes" id="UP001281761">
    <property type="component" value="Unassembled WGS sequence"/>
</dbReference>
<sequence length="350" mass="40021">MTSIEVLRVENSALKNQVKQISMLLKHQEEKLSRLRFETENDITSGVASVHNFLMTEKNETEQESSAIHHQCPEVAAEIQELEEHIASTQSYIRDKRDSIKQSSHPDPLFLQQCKKLLDIFQSIQTTLLPQATTLRAVRTTQRDCGDDINKLTTQLVESANLASLTLSAKKESFDILLKAIKQEIVQSRKQMLFLHNELEQVEQSHQELCHSADRTITDLTLQREQQDTEVQSLDDQIAHVQLDIHQKQAKLDEITQQVDSNTQLMTTLNSNLESKKTELKNQISASERLQDIITEMNQEAEEVEKDIKLLSLTQRFLSPAAGTTGHLPTDSKLIRHRIEHAKQYLSQMV</sequence>
<organism evidence="2 3">
    <name type="scientific">Blattamonas nauphoetae</name>
    <dbReference type="NCBI Taxonomy" id="2049346"/>
    <lineage>
        <taxon>Eukaryota</taxon>
        <taxon>Metamonada</taxon>
        <taxon>Preaxostyla</taxon>
        <taxon>Oxymonadida</taxon>
        <taxon>Blattamonas</taxon>
    </lineage>
</organism>